<dbReference type="EMBL" id="CP081295">
    <property type="protein sequence ID" value="QZD89197.1"/>
    <property type="molecule type" value="Genomic_DNA"/>
</dbReference>
<name>A0ABX8ZNQ3_9SPHN</name>
<evidence type="ECO:0000313" key="2">
    <source>
        <dbReference type="Proteomes" id="UP000824281"/>
    </source>
</evidence>
<evidence type="ECO:0000313" key="1">
    <source>
        <dbReference type="EMBL" id="QZD89197.1"/>
    </source>
</evidence>
<dbReference type="InterPro" id="IPR014917">
    <property type="entry name" value="DUF1800"/>
</dbReference>
<protein>
    <submittedName>
        <fullName evidence="1">DUF1800 domain-containing protein</fullName>
    </submittedName>
</protein>
<dbReference type="Proteomes" id="UP000824281">
    <property type="component" value="Chromosome"/>
</dbReference>
<accession>A0ABX8ZNQ3</accession>
<dbReference type="Pfam" id="PF08811">
    <property type="entry name" value="DUF1800"/>
    <property type="match status" value="1"/>
</dbReference>
<sequence length="460" mass="51177">MTPLAIALNRFGLGYRRGDALPSDPRAWLVRQIEAYRPSPSEVAGRAIGAKAVRRAVEATYTFRSMRDEAEGKERSLLLKERRKAVRASVNGDIAIRARLAFATDTPFMERMVHFWANHFAVSSDKSQVPMLLAPYEFGAVRPHVNGFFVDLLKAAALHPAMLAYLDQFRSLGPSSSAAKYRTRKRQSKRGFNENLGREILELHTLGVDGGYSQNDVTELALALTGWTIEGIPYADKAVPQGRGASFFDWFHQPGQRIVLGRRYIDNGAGQAIAILEDLARHPSTALFVAEKLARHFAGDAPPKALVERLSSTFTKTDGHLPSVYLSLIDSQECWEPGPVKFRQPWEWAIAMLRAGGEVSQIDGNFAGMMRALGQEVWKPRSPAGWDDREGGWAAPSSLLRRVEAAERFAAEMRLEDTRALAEAMFPGSLSESTMQTIRWAESNEMGFALLLVSPEMMRR</sequence>
<organism evidence="1 2">
    <name type="scientific">Qipengyuania aurantiaca</name>
    <dbReference type="NCBI Taxonomy" id="2867233"/>
    <lineage>
        <taxon>Bacteria</taxon>
        <taxon>Pseudomonadati</taxon>
        <taxon>Pseudomonadota</taxon>
        <taxon>Alphaproteobacteria</taxon>
        <taxon>Sphingomonadales</taxon>
        <taxon>Erythrobacteraceae</taxon>
        <taxon>Qipengyuania</taxon>
    </lineage>
</organism>
<reference evidence="1 2" key="1">
    <citation type="submission" date="2021-08" db="EMBL/GenBank/DDBJ databases">
        <title>Comparative Genomics Analysis of the Genus Qipengyuania Reveals Extensive Genetic Diversity and Metabolic Versatility, Including the Description of Fifteen Novel Species.</title>
        <authorList>
            <person name="Liu Y."/>
        </authorList>
    </citation>
    <scope>NUCLEOTIDE SEQUENCE [LARGE SCALE GENOMIC DNA]</scope>
    <source>
        <strain evidence="1 2">1NDH13</strain>
    </source>
</reference>
<gene>
    <name evidence="1" type="ORF">K3148_10170</name>
</gene>
<dbReference type="RefSeq" id="WP_221424700.1">
    <property type="nucleotide sequence ID" value="NZ_CP081295.1"/>
</dbReference>
<keyword evidence="2" id="KW-1185">Reference proteome</keyword>
<proteinExistence type="predicted"/>